<dbReference type="Proteomes" id="UP000349468">
    <property type="component" value="Unassembled WGS sequence"/>
</dbReference>
<accession>A0A5E7MMX2</accession>
<name>A0A5E7MMX2_PSEFL</name>
<evidence type="ECO:0000256" key="1">
    <source>
        <dbReference type="SAM" id="Phobius"/>
    </source>
</evidence>
<keyword evidence="1" id="KW-1133">Transmembrane helix</keyword>
<keyword evidence="1" id="KW-0472">Membrane</keyword>
<dbReference type="AlphaFoldDB" id="A0A5E7MMX2"/>
<evidence type="ECO:0008006" key="4">
    <source>
        <dbReference type="Google" id="ProtNLM"/>
    </source>
</evidence>
<feature type="transmembrane region" description="Helical" evidence="1">
    <location>
        <begin position="366"/>
        <end position="396"/>
    </location>
</feature>
<feature type="transmembrane region" description="Helical" evidence="1">
    <location>
        <begin position="134"/>
        <end position="152"/>
    </location>
</feature>
<sequence length="409" mass="46162">MFFYNLTSTRVAVFLFVLAVSLVYMWLPLFVNFALLSSEYFLKLAFMTFFSIISLLVGYSIPIFDSRFRPQAVRIRVGVNTVHFFVWTVFVVFLVITLYTAPAIPILSALAGADTDELSIQRGAFLKGREGAEVALIYISTIFVSAFLPYSLAKMFIDRHKFRYIVLLIFFGYSISFLQKALFLNALLPLFYVASQRKKISLTTALMIVVGCSAVLYLVTILSMGGAANSSVVVESGGVSSPDFYSSKYLPSGAIDHLVWRIVAVPMFTAADTLVVLKQQFDDLPLLGATSTFFSGLFSLDRVYLEKLVFEYEWGWNETANSNAVFFTEGFANFGWFGVWVYSFFVGQTFRWFKTSDDHAFKALWLIYFLGLFTGGLIGTLLSNGYLLMFLANFFLRVWDKESVTVRAN</sequence>
<feature type="transmembrane region" description="Helical" evidence="1">
    <location>
        <begin position="164"/>
        <end position="188"/>
    </location>
</feature>
<keyword evidence="1" id="KW-0812">Transmembrane</keyword>
<dbReference type="RefSeq" id="WP_154912866.1">
    <property type="nucleotide sequence ID" value="NZ_CABVIK010000013.1"/>
</dbReference>
<feature type="transmembrane region" description="Helical" evidence="1">
    <location>
        <begin position="200"/>
        <end position="222"/>
    </location>
</feature>
<feature type="transmembrane region" description="Helical" evidence="1">
    <location>
        <begin position="12"/>
        <end position="37"/>
    </location>
</feature>
<gene>
    <name evidence="2" type="ORF">PS870_04077</name>
</gene>
<proteinExistence type="predicted"/>
<feature type="transmembrane region" description="Helical" evidence="1">
    <location>
        <begin position="44"/>
        <end position="64"/>
    </location>
</feature>
<protein>
    <recommendedName>
        <fullName evidence="4">Oligosaccharide repeat unit polymerase</fullName>
    </recommendedName>
</protein>
<evidence type="ECO:0000313" key="3">
    <source>
        <dbReference type="Proteomes" id="UP000349468"/>
    </source>
</evidence>
<evidence type="ECO:0000313" key="2">
    <source>
        <dbReference type="EMBL" id="VVP26138.1"/>
    </source>
</evidence>
<feature type="transmembrane region" description="Helical" evidence="1">
    <location>
        <begin position="84"/>
        <end position="113"/>
    </location>
</feature>
<dbReference type="EMBL" id="CABVIK010000013">
    <property type="protein sequence ID" value="VVP26138.1"/>
    <property type="molecule type" value="Genomic_DNA"/>
</dbReference>
<feature type="transmembrane region" description="Helical" evidence="1">
    <location>
        <begin position="324"/>
        <end position="345"/>
    </location>
</feature>
<reference evidence="2 3" key="1">
    <citation type="submission" date="2019-09" db="EMBL/GenBank/DDBJ databases">
        <authorList>
            <person name="Chandra G."/>
            <person name="Truman W A."/>
        </authorList>
    </citation>
    <scope>NUCLEOTIDE SEQUENCE [LARGE SCALE GENOMIC DNA]</scope>
    <source>
        <strain evidence="2">PS870</strain>
    </source>
</reference>
<organism evidence="2 3">
    <name type="scientific">Pseudomonas fluorescens</name>
    <dbReference type="NCBI Taxonomy" id="294"/>
    <lineage>
        <taxon>Bacteria</taxon>
        <taxon>Pseudomonadati</taxon>
        <taxon>Pseudomonadota</taxon>
        <taxon>Gammaproteobacteria</taxon>
        <taxon>Pseudomonadales</taxon>
        <taxon>Pseudomonadaceae</taxon>
        <taxon>Pseudomonas</taxon>
    </lineage>
</organism>